<reference evidence="1 2" key="1">
    <citation type="submission" date="2018-06" db="EMBL/GenBank/DDBJ databases">
        <authorList>
            <consortium name="Pathogen Informatics"/>
            <person name="Doyle S."/>
        </authorList>
    </citation>
    <scope>NUCLEOTIDE SEQUENCE [LARGE SCALE GENOMIC DNA]</scope>
    <source>
        <strain evidence="1 2">NCTC9117</strain>
    </source>
</reference>
<sequence>MIAHILKLIRTGLIFAALQVAKYIDNILNKNNTVLDNSIFPFYIKRSYGDLGIKTTPPISQDILKADFSGIDNYIVYDNGVNNRGWVRVFENNRKID</sequence>
<gene>
    <name evidence="1" type="ORF">NCTC9117_01222</name>
</gene>
<dbReference type="Proteomes" id="UP000254785">
    <property type="component" value="Unassembled WGS sequence"/>
</dbReference>
<dbReference type="AlphaFoldDB" id="A0A376Y445"/>
<name>A0A376Y445_ECOLX</name>
<proteinExistence type="predicted"/>
<organism evidence="1 2">
    <name type="scientific">Escherichia coli</name>
    <dbReference type="NCBI Taxonomy" id="562"/>
    <lineage>
        <taxon>Bacteria</taxon>
        <taxon>Pseudomonadati</taxon>
        <taxon>Pseudomonadota</taxon>
        <taxon>Gammaproteobacteria</taxon>
        <taxon>Enterobacterales</taxon>
        <taxon>Enterobacteriaceae</taxon>
        <taxon>Escherichia</taxon>
    </lineage>
</organism>
<evidence type="ECO:0000313" key="2">
    <source>
        <dbReference type="Proteomes" id="UP000254785"/>
    </source>
</evidence>
<protein>
    <submittedName>
        <fullName evidence="1">Uncharacterized protein</fullName>
    </submittedName>
</protein>
<evidence type="ECO:0000313" key="1">
    <source>
        <dbReference type="EMBL" id="STJ78678.1"/>
    </source>
</evidence>
<dbReference type="EMBL" id="UGDC01000003">
    <property type="protein sequence ID" value="STJ78678.1"/>
    <property type="molecule type" value="Genomic_DNA"/>
</dbReference>
<accession>A0A376Y445</accession>